<dbReference type="EMBL" id="PEWD01000005">
    <property type="protein sequence ID" value="PIU69332.1"/>
    <property type="molecule type" value="Genomic_DNA"/>
</dbReference>
<organism evidence="1 2">
    <name type="scientific">candidate division WWE3 bacterium CG06_land_8_20_14_3_00_42_16</name>
    <dbReference type="NCBI Taxonomy" id="1975083"/>
    <lineage>
        <taxon>Bacteria</taxon>
        <taxon>Katanobacteria</taxon>
    </lineage>
</organism>
<dbReference type="Proteomes" id="UP000229916">
    <property type="component" value="Unassembled WGS sequence"/>
</dbReference>
<accession>A0A2M7APM9</accession>
<evidence type="ECO:0000313" key="2">
    <source>
        <dbReference type="Proteomes" id="UP000229916"/>
    </source>
</evidence>
<proteinExistence type="predicted"/>
<dbReference type="AlphaFoldDB" id="A0A2M7APM9"/>
<comment type="caution">
    <text evidence="1">The sequence shown here is derived from an EMBL/GenBank/DDBJ whole genome shotgun (WGS) entry which is preliminary data.</text>
</comment>
<evidence type="ECO:0000313" key="1">
    <source>
        <dbReference type="EMBL" id="PIU69332.1"/>
    </source>
</evidence>
<reference evidence="2" key="1">
    <citation type="submission" date="2017-09" db="EMBL/GenBank/DDBJ databases">
        <title>Depth-based differentiation of microbial function through sediment-hosted aquifers and enrichment of novel symbionts in the deep terrestrial subsurface.</title>
        <authorList>
            <person name="Probst A.J."/>
            <person name="Ladd B."/>
            <person name="Jarett J.K."/>
            <person name="Geller-Mcgrath D.E."/>
            <person name="Sieber C.M.K."/>
            <person name="Emerson J.B."/>
            <person name="Anantharaman K."/>
            <person name="Thomas B.C."/>
            <person name="Malmstrom R."/>
            <person name="Stieglmeier M."/>
            <person name="Klingl A."/>
            <person name="Woyke T."/>
            <person name="Ryan C.M."/>
            <person name="Banfield J.F."/>
        </authorList>
    </citation>
    <scope>NUCLEOTIDE SEQUENCE [LARGE SCALE GENOMIC DNA]</scope>
</reference>
<gene>
    <name evidence="1" type="ORF">COS81_00295</name>
</gene>
<protein>
    <submittedName>
        <fullName evidence="1">Uncharacterized protein</fullName>
    </submittedName>
</protein>
<name>A0A2M7APM9_UNCKA</name>
<sequence>MSRIVYSVYMGPEKYSQKVEDEAEIPATVNPYDPHFSLTAWNEYLAHPMPAGVDGTNISYREPPETDYYLEVPSHFDLPSADREEITGGIEEEEERLDFVRQKLPYLGPTKFYPRGYGGLGEGYATELERFLVRGALENTDLSEMGAEFVGKSQHLSPDEGHMQTDTFYYRGKAKVITYDEDKRLALVGYNGLRFSYDDTGKPLNWIGVRKFEDLWPFWMSPEDLRHLRELLRQGELIYNPQLEGRGNNVGDAYIKSLPAAGNLEIPGMTAFDLRAFWRLTELGGFQEDFFHLVHALSKRREKDLTSSNNQEAAVQKIFDEANSIREERARPRPDGSYNIYEIKEKTIIDNKQRLKECLARDPHSAYRAAVYNKDGGFGQLILMLEQISSAPNIEAANRALKSIQTQEEKRKTWMQLNERERLEELSEIGNAKLIYADKLQGGSYDPIYPEDVDDDEFTEWLKNLDHNPLYDRSREDMLSEIVNHPTVATQIHLSME</sequence>